<dbReference type="OrthoDB" id="26740at2759"/>
<feature type="domain" description="PH" evidence="11">
    <location>
        <begin position="94"/>
        <end position="223"/>
    </location>
</feature>
<feature type="domain" description="SMP-LTD" evidence="12">
    <location>
        <begin position="264"/>
        <end position="455"/>
    </location>
</feature>
<feature type="compositionally biased region" description="Basic and acidic residues" evidence="9">
    <location>
        <begin position="555"/>
        <end position="566"/>
    </location>
</feature>
<dbReference type="GO" id="GO:0032865">
    <property type="term" value="C:ERMES complex"/>
    <property type="evidence" value="ECO:0007669"/>
    <property type="project" value="TreeGrafter"/>
</dbReference>
<dbReference type="EMBL" id="CP059268">
    <property type="protein sequence ID" value="QLQ78831.1"/>
    <property type="molecule type" value="Genomic_DNA"/>
</dbReference>
<accession>A0A7H9HNP1</accession>
<feature type="compositionally biased region" description="Basic and acidic residues" evidence="9">
    <location>
        <begin position="495"/>
        <end position="515"/>
    </location>
</feature>
<feature type="transmembrane region" description="Helical" evidence="10">
    <location>
        <begin position="6"/>
        <end position="29"/>
    </location>
</feature>
<evidence type="ECO:0000256" key="1">
    <source>
        <dbReference type="ARBA" id="ARBA00004586"/>
    </source>
</evidence>
<keyword evidence="7" id="KW-0446">Lipid-binding</keyword>
<evidence type="ECO:0000256" key="7">
    <source>
        <dbReference type="ARBA" id="ARBA00023121"/>
    </source>
</evidence>
<evidence type="ECO:0000313" key="13">
    <source>
        <dbReference type="EMBL" id="QLQ78831.1"/>
    </source>
</evidence>
<dbReference type="AlphaFoldDB" id="A0A7H9HNP1"/>
<comment type="subcellular location">
    <subcellularLocation>
        <location evidence="1">Endoplasmic reticulum membrane</location>
    </subcellularLocation>
</comment>
<sequence>MNTFQWFLLIYVIGGVTFFPLVLCIFWFFKQKIDQLSDRNEVGFDGDSLVISGIDRKFTAGEIEEEKGVKAMRQGWLTVTRKYYYHHTELPAQDIAEAGDIPQRSQMKKKHKFYAILRHGNLFLYRDSAPKSNLVHAISLQDSFITIWPRKSGEELAEGALFTKKTCISILRKGTTSLEDGVLKFDTTQVENEESQTTNQFFLYIDNNIEKEDWYFSLISASKSEAPQSQHSANLLNPNVSARTAHLRTADSLFLIQTINSTENQLTTKWINALIGRLFLAVQESDRLKDYLYTRLYQKLSKINKPDFLSDFVVEEVDVGRSAPLITAPKLLDLTPEGLTKISMNFMYKGDLSVIVSTKATISLGSRFKQREVPIQLSIKLKELSGPLLILLKPPPSTRFWYTFETEPVLSLEIEPIVSSSKLSYTMITNAIKGKFAEAIRESLVQPFWDDIVFYDTEKELYRGGIWEQYDRSGSPDQSKVDQMHSIPSEATLSSKDKKSVNEKNEITAAERRMSADAAGSDDEEDLNTLRTQEGTLKRRTFAKVESIRRALKNKSRETVNDDKSSVESLGGSPVVLGDSTDSEELGSSNKLLKSSIKKFGKWYKDAVNLGAEDPISQELSSANPASPEMISNRRKSLPRKQLPSTIPSSSVFGSDSLLLTSSATEMFANKDQKKARSSTASSGKSFNSNLVPNLKQVRNQAFVKTTSDEISEEIFHEDFVRKISAKSTALSGHVDGVTYEKENKQTVERGEDVI</sequence>
<evidence type="ECO:0000256" key="10">
    <source>
        <dbReference type="SAM" id="Phobius"/>
    </source>
</evidence>
<dbReference type="GO" id="GO:1990456">
    <property type="term" value="P:mitochondrion-endoplasmic reticulum membrane tethering"/>
    <property type="evidence" value="ECO:0007669"/>
    <property type="project" value="TreeGrafter"/>
</dbReference>
<dbReference type="CDD" id="cd21675">
    <property type="entry name" value="SMP_TEX2"/>
    <property type="match status" value="1"/>
</dbReference>
<dbReference type="GO" id="GO:0008289">
    <property type="term" value="F:lipid binding"/>
    <property type="evidence" value="ECO:0007669"/>
    <property type="project" value="UniProtKB-KW"/>
</dbReference>
<keyword evidence="2" id="KW-0813">Transport</keyword>
<evidence type="ECO:0000256" key="5">
    <source>
        <dbReference type="ARBA" id="ARBA00022989"/>
    </source>
</evidence>
<gene>
    <name evidence="13" type="ORF">HG537_0B01790</name>
</gene>
<feature type="region of interest" description="Disordered" evidence="9">
    <location>
        <begin position="553"/>
        <end position="587"/>
    </location>
</feature>
<feature type="region of interest" description="Disordered" evidence="9">
    <location>
        <begin position="472"/>
        <end position="533"/>
    </location>
</feature>
<evidence type="ECO:0000256" key="4">
    <source>
        <dbReference type="ARBA" id="ARBA00022824"/>
    </source>
</evidence>
<evidence type="ECO:0008006" key="15">
    <source>
        <dbReference type="Google" id="ProtNLM"/>
    </source>
</evidence>
<protein>
    <recommendedName>
        <fullName evidence="15">SMP-LTD domain-containing protein</fullName>
    </recommendedName>
</protein>
<reference evidence="13 14" key="1">
    <citation type="submission" date="2020-06" db="EMBL/GenBank/DDBJ databases">
        <title>The yeast mating-type switching endonuclease HO is a domesticated member of an unorthodox homing genetic element family.</title>
        <authorList>
            <person name="Coughlan A.Y."/>
            <person name="Lombardi L."/>
            <person name="Braun-Galleani S."/>
            <person name="Martos A.R."/>
            <person name="Galeote V."/>
            <person name="Bigey F."/>
            <person name="Dequin S."/>
            <person name="Byrne K.P."/>
            <person name="Wolfe K.H."/>
        </authorList>
    </citation>
    <scope>NUCLEOTIDE SEQUENCE [LARGE SCALE GENOMIC DNA]</scope>
    <source>
        <strain evidence="13 14">CBS2947</strain>
    </source>
</reference>
<evidence type="ECO:0000256" key="6">
    <source>
        <dbReference type="ARBA" id="ARBA00023055"/>
    </source>
</evidence>
<evidence type="ECO:0000256" key="3">
    <source>
        <dbReference type="ARBA" id="ARBA00022692"/>
    </source>
</evidence>
<name>A0A7H9HNP1_9SACH</name>
<keyword evidence="6" id="KW-0445">Lipid transport</keyword>
<evidence type="ECO:0000256" key="8">
    <source>
        <dbReference type="ARBA" id="ARBA00023136"/>
    </source>
</evidence>
<evidence type="ECO:0000259" key="11">
    <source>
        <dbReference type="PROSITE" id="PS50003"/>
    </source>
</evidence>
<dbReference type="PANTHER" id="PTHR13466:SF19">
    <property type="entry name" value="NUCLEUS-VACUOLE JUNCTION PROTEIN 2"/>
    <property type="match status" value="1"/>
</dbReference>
<dbReference type="PROSITE" id="PS50003">
    <property type="entry name" value="PH_DOMAIN"/>
    <property type="match status" value="1"/>
</dbReference>
<keyword evidence="3 10" id="KW-0812">Transmembrane</keyword>
<keyword evidence="4" id="KW-0256">Endoplasmic reticulum</keyword>
<proteinExistence type="predicted"/>
<evidence type="ECO:0000256" key="2">
    <source>
        <dbReference type="ARBA" id="ARBA00022448"/>
    </source>
</evidence>
<keyword evidence="8 10" id="KW-0472">Membrane</keyword>
<feature type="region of interest" description="Disordered" evidence="9">
    <location>
        <begin position="619"/>
        <end position="647"/>
    </location>
</feature>
<evidence type="ECO:0000256" key="9">
    <source>
        <dbReference type="SAM" id="MobiDB-lite"/>
    </source>
</evidence>
<organism evidence="13 14">
    <name type="scientific">Torulaspora globosa</name>
    <dbReference type="NCBI Taxonomy" id="48254"/>
    <lineage>
        <taxon>Eukaryota</taxon>
        <taxon>Fungi</taxon>
        <taxon>Dikarya</taxon>
        <taxon>Ascomycota</taxon>
        <taxon>Saccharomycotina</taxon>
        <taxon>Saccharomycetes</taxon>
        <taxon>Saccharomycetales</taxon>
        <taxon>Saccharomycetaceae</taxon>
        <taxon>Torulaspora</taxon>
    </lineage>
</organism>
<dbReference type="PROSITE" id="PS51847">
    <property type="entry name" value="SMP"/>
    <property type="match status" value="1"/>
</dbReference>
<keyword evidence="14" id="KW-1185">Reference proteome</keyword>
<evidence type="ECO:0000259" key="12">
    <source>
        <dbReference type="PROSITE" id="PS51847"/>
    </source>
</evidence>
<evidence type="ECO:0000313" key="14">
    <source>
        <dbReference type="Proteomes" id="UP000510647"/>
    </source>
</evidence>
<dbReference type="GO" id="GO:0015914">
    <property type="term" value="P:phospholipid transport"/>
    <property type="evidence" value="ECO:0007669"/>
    <property type="project" value="TreeGrafter"/>
</dbReference>
<dbReference type="SUPFAM" id="SSF50729">
    <property type="entry name" value="PH domain-like"/>
    <property type="match status" value="1"/>
</dbReference>
<dbReference type="Proteomes" id="UP000510647">
    <property type="component" value="Chromosome 2"/>
</dbReference>
<dbReference type="GO" id="GO:0005789">
    <property type="term" value="C:endoplasmic reticulum membrane"/>
    <property type="evidence" value="ECO:0007669"/>
    <property type="project" value="UniProtKB-SubCell"/>
</dbReference>
<keyword evidence="5 10" id="KW-1133">Transmembrane helix</keyword>
<dbReference type="InterPro" id="IPR001849">
    <property type="entry name" value="PH_domain"/>
</dbReference>
<dbReference type="PANTHER" id="PTHR13466">
    <property type="entry name" value="TEX2 PROTEIN-RELATED"/>
    <property type="match status" value="1"/>
</dbReference>
<dbReference type="InterPro" id="IPR031468">
    <property type="entry name" value="SMP_LBD"/>
</dbReference>